<reference evidence="2" key="1">
    <citation type="submission" date="2016-10" db="EMBL/GenBank/DDBJ databases">
        <authorList>
            <person name="Varghese N."/>
            <person name="Submissions S."/>
        </authorList>
    </citation>
    <scope>NUCLEOTIDE SEQUENCE [LARGE SCALE GENOMIC DNA]</scope>
    <source>
        <strain evidence="2">DSM 45422</strain>
    </source>
</reference>
<dbReference type="STRING" id="1137993.SAMN05660209_04022"/>
<sequence length="136" mass="14945">MRKPDCGPPYRRDVTRIEDLTPVHRAEDGELVGWLSTERRGDADVVVARTLFGAALRVLPDRPAAESFLRRCGLPLLAERWVYRPADGAAERPAWLVEARPGAVTVRFGYDPHDTATLTGGDLDRLRPEAGGASRG</sequence>
<gene>
    <name evidence="1" type="ORF">SAMN05660209_04022</name>
</gene>
<proteinExistence type="predicted"/>
<dbReference type="EMBL" id="FNOT01000013">
    <property type="protein sequence ID" value="SDY89939.1"/>
    <property type="molecule type" value="Genomic_DNA"/>
</dbReference>
<evidence type="ECO:0000313" key="1">
    <source>
        <dbReference type="EMBL" id="SDY89939.1"/>
    </source>
</evidence>
<protein>
    <submittedName>
        <fullName evidence="1">Uncharacterized protein</fullName>
    </submittedName>
</protein>
<evidence type="ECO:0000313" key="2">
    <source>
        <dbReference type="Proteomes" id="UP000198921"/>
    </source>
</evidence>
<accession>A0A1H3NP21</accession>
<dbReference type="AlphaFoldDB" id="A0A1H3NP21"/>
<dbReference type="Proteomes" id="UP000198921">
    <property type="component" value="Unassembled WGS sequence"/>
</dbReference>
<keyword evidence="2" id="KW-1185">Reference proteome</keyword>
<name>A0A1H3NP21_9ACTN</name>
<organism evidence="1 2">
    <name type="scientific">Geodermatophilus africanus</name>
    <dbReference type="NCBI Taxonomy" id="1137993"/>
    <lineage>
        <taxon>Bacteria</taxon>
        <taxon>Bacillati</taxon>
        <taxon>Actinomycetota</taxon>
        <taxon>Actinomycetes</taxon>
        <taxon>Geodermatophilales</taxon>
        <taxon>Geodermatophilaceae</taxon>
        <taxon>Geodermatophilus</taxon>
    </lineage>
</organism>